<dbReference type="GO" id="GO:0045892">
    <property type="term" value="P:negative regulation of DNA-templated transcription"/>
    <property type="evidence" value="ECO:0007669"/>
    <property type="project" value="TreeGrafter"/>
</dbReference>
<dbReference type="InterPro" id="IPR029016">
    <property type="entry name" value="GAF-like_dom_sf"/>
</dbReference>
<evidence type="ECO:0000256" key="2">
    <source>
        <dbReference type="ARBA" id="ARBA00023125"/>
    </source>
</evidence>
<dbReference type="GO" id="GO:0003700">
    <property type="term" value="F:DNA-binding transcription factor activity"/>
    <property type="evidence" value="ECO:0007669"/>
    <property type="project" value="TreeGrafter"/>
</dbReference>
<evidence type="ECO:0000256" key="3">
    <source>
        <dbReference type="ARBA" id="ARBA00023163"/>
    </source>
</evidence>
<dbReference type="Proteomes" id="UP000440096">
    <property type="component" value="Unassembled WGS sequence"/>
</dbReference>
<dbReference type="PROSITE" id="PS51078">
    <property type="entry name" value="ICLR_ED"/>
    <property type="match status" value="1"/>
</dbReference>
<dbReference type="Pfam" id="PF09339">
    <property type="entry name" value="HTH_IclR"/>
    <property type="match status" value="1"/>
</dbReference>
<dbReference type="Gene3D" id="3.30.450.40">
    <property type="match status" value="1"/>
</dbReference>
<dbReference type="InterPro" id="IPR005471">
    <property type="entry name" value="Tscrpt_reg_IclR_N"/>
</dbReference>
<evidence type="ECO:0000313" key="7">
    <source>
        <dbReference type="Proteomes" id="UP000440096"/>
    </source>
</evidence>
<reference evidence="6 7" key="1">
    <citation type="submission" date="2019-11" db="EMBL/GenBank/DDBJ databases">
        <title>Draft genome of Amycolatopsis RM579.</title>
        <authorList>
            <person name="Duangmal K."/>
            <person name="Mingma R."/>
        </authorList>
    </citation>
    <scope>NUCLEOTIDE SEQUENCE [LARGE SCALE GENOMIC DNA]</scope>
    <source>
        <strain evidence="6 7">RM579</strain>
    </source>
</reference>
<dbReference type="InterPro" id="IPR014757">
    <property type="entry name" value="Tscrpt_reg_IclR_C"/>
</dbReference>
<dbReference type="InterPro" id="IPR036388">
    <property type="entry name" value="WH-like_DNA-bd_sf"/>
</dbReference>
<dbReference type="SMART" id="SM00346">
    <property type="entry name" value="HTH_ICLR"/>
    <property type="match status" value="1"/>
</dbReference>
<dbReference type="GO" id="GO:0003677">
    <property type="term" value="F:DNA binding"/>
    <property type="evidence" value="ECO:0007669"/>
    <property type="project" value="UniProtKB-KW"/>
</dbReference>
<dbReference type="SUPFAM" id="SSF46785">
    <property type="entry name" value="Winged helix' DNA-binding domain"/>
    <property type="match status" value="1"/>
</dbReference>
<protein>
    <submittedName>
        <fullName evidence="6">Helix-turn-helix domain-containing protein</fullName>
    </submittedName>
</protein>
<keyword evidence="7" id="KW-1185">Reference proteome</keyword>
<name>A0A6N7YQY3_9PSEU</name>
<dbReference type="OrthoDB" id="4474362at2"/>
<evidence type="ECO:0000259" key="4">
    <source>
        <dbReference type="PROSITE" id="PS51077"/>
    </source>
</evidence>
<dbReference type="Pfam" id="PF01614">
    <property type="entry name" value="IclR_C"/>
    <property type="match status" value="1"/>
</dbReference>
<dbReference type="PANTHER" id="PTHR30136">
    <property type="entry name" value="HELIX-TURN-HELIX TRANSCRIPTIONAL REGULATOR, ICLR FAMILY"/>
    <property type="match status" value="1"/>
</dbReference>
<dbReference type="PANTHER" id="PTHR30136:SF24">
    <property type="entry name" value="HTH-TYPE TRANSCRIPTIONAL REPRESSOR ALLR"/>
    <property type="match status" value="1"/>
</dbReference>
<gene>
    <name evidence="6" type="ORF">GKO32_15775</name>
</gene>
<organism evidence="6 7">
    <name type="scientific">Amycolatopsis pithecellobii</name>
    <dbReference type="NCBI Taxonomy" id="664692"/>
    <lineage>
        <taxon>Bacteria</taxon>
        <taxon>Bacillati</taxon>
        <taxon>Actinomycetota</taxon>
        <taxon>Actinomycetes</taxon>
        <taxon>Pseudonocardiales</taxon>
        <taxon>Pseudonocardiaceae</taxon>
        <taxon>Amycolatopsis</taxon>
    </lineage>
</organism>
<dbReference type="PROSITE" id="PS51077">
    <property type="entry name" value="HTH_ICLR"/>
    <property type="match status" value="1"/>
</dbReference>
<proteinExistence type="predicted"/>
<feature type="domain" description="IclR-ED" evidence="5">
    <location>
        <begin position="76"/>
        <end position="259"/>
    </location>
</feature>
<sequence>MTNRDATSGTYRGRNSTADRTLDILLLYTADKPVWTGSDIAARLGVARSTAYRYLQSLIGTGLIEETEGGFRIGPRIFDLARSARTECGLSEVSLPAMRKLAAQLDGTVLLTRRSGRSVVCVELIEARPAVRLSYDRGLALPINAGAAAEVLLAWADPHEISMLLDSGPLARFTSRTLAAPDTLRARFTQIRNRGVAITRGELDEHILGVSAPIRDVTGAVCAAISVAALAARVRKGELKNLATAVCRAATAITHELERTAKGCPESRDRLIDQTATGF</sequence>
<feature type="domain" description="HTH iclR-type" evidence="4">
    <location>
        <begin position="15"/>
        <end position="75"/>
    </location>
</feature>
<dbReference type="Gene3D" id="1.10.10.10">
    <property type="entry name" value="Winged helix-like DNA-binding domain superfamily/Winged helix DNA-binding domain"/>
    <property type="match status" value="1"/>
</dbReference>
<evidence type="ECO:0000256" key="1">
    <source>
        <dbReference type="ARBA" id="ARBA00023015"/>
    </source>
</evidence>
<accession>A0A6N7YQY3</accession>
<keyword evidence="2" id="KW-0238">DNA-binding</keyword>
<dbReference type="InterPro" id="IPR036390">
    <property type="entry name" value="WH_DNA-bd_sf"/>
</dbReference>
<dbReference type="AlphaFoldDB" id="A0A6N7YQY3"/>
<keyword evidence="3" id="KW-0804">Transcription</keyword>
<dbReference type="InterPro" id="IPR050707">
    <property type="entry name" value="HTH_MetabolicPath_Reg"/>
</dbReference>
<dbReference type="RefSeq" id="WP_154757627.1">
    <property type="nucleotide sequence ID" value="NZ_WMBA01000022.1"/>
</dbReference>
<dbReference type="EMBL" id="WMBA01000022">
    <property type="protein sequence ID" value="MTD55427.1"/>
    <property type="molecule type" value="Genomic_DNA"/>
</dbReference>
<comment type="caution">
    <text evidence="6">The sequence shown here is derived from an EMBL/GenBank/DDBJ whole genome shotgun (WGS) entry which is preliminary data.</text>
</comment>
<evidence type="ECO:0000259" key="5">
    <source>
        <dbReference type="PROSITE" id="PS51078"/>
    </source>
</evidence>
<dbReference type="SUPFAM" id="SSF55781">
    <property type="entry name" value="GAF domain-like"/>
    <property type="match status" value="1"/>
</dbReference>
<evidence type="ECO:0000313" key="6">
    <source>
        <dbReference type="EMBL" id="MTD55427.1"/>
    </source>
</evidence>
<keyword evidence="1" id="KW-0805">Transcription regulation</keyword>